<organism evidence="1 2">
    <name type="scientific">Helicostylum pulchrum</name>
    <dbReference type="NCBI Taxonomy" id="562976"/>
    <lineage>
        <taxon>Eukaryota</taxon>
        <taxon>Fungi</taxon>
        <taxon>Fungi incertae sedis</taxon>
        <taxon>Mucoromycota</taxon>
        <taxon>Mucoromycotina</taxon>
        <taxon>Mucoromycetes</taxon>
        <taxon>Mucorales</taxon>
        <taxon>Mucorineae</taxon>
        <taxon>Mucoraceae</taxon>
        <taxon>Helicostylum</taxon>
    </lineage>
</organism>
<sequence>MVDAIQNIWATRLEIVRIEGFFYYDCQTKSKNPPPSFFFKKYSEVLCELFYIQLNVQHEVTERANKNIRANLRLLNNEAFLRENGVLIFEVIELYDEIEYNQGDICCWKEYPDYAPMVRFKLVEMQILPDLVTRLTVIYCRDLVEFLNGVFYGKSTWFLVQSANSGQYFMKMKQRIIAEIETNMVW</sequence>
<comment type="caution">
    <text evidence="1">The sequence shown here is derived from an EMBL/GenBank/DDBJ whole genome shotgun (WGS) entry which is preliminary data.</text>
</comment>
<evidence type="ECO:0000313" key="2">
    <source>
        <dbReference type="Proteomes" id="UP001476247"/>
    </source>
</evidence>
<gene>
    <name evidence="1" type="ORF">HPULCUR_010297</name>
</gene>
<dbReference type="Proteomes" id="UP001476247">
    <property type="component" value="Unassembled WGS sequence"/>
</dbReference>
<name>A0ABP9YDA2_9FUNG</name>
<reference evidence="1 2" key="1">
    <citation type="submission" date="2024-04" db="EMBL/GenBank/DDBJ databases">
        <title>genome sequences of Mucor flavus KT1a and Helicostylum pulchrum KT1b strains isolation_sourced from the surface of a dry-aged beef.</title>
        <authorList>
            <person name="Toyotome T."/>
            <person name="Hosono M."/>
            <person name="Torimaru M."/>
            <person name="Fukuda K."/>
            <person name="Mikami N."/>
        </authorList>
    </citation>
    <scope>NUCLEOTIDE SEQUENCE [LARGE SCALE GENOMIC DNA]</scope>
    <source>
        <strain evidence="1 2">KT1b</strain>
    </source>
</reference>
<keyword evidence="2" id="KW-1185">Reference proteome</keyword>
<evidence type="ECO:0000313" key="1">
    <source>
        <dbReference type="EMBL" id="GAA5804790.1"/>
    </source>
</evidence>
<proteinExistence type="predicted"/>
<accession>A0ABP9YDA2</accession>
<protein>
    <submittedName>
        <fullName evidence="1">Uncharacterized protein</fullName>
    </submittedName>
</protein>
<dbReference type="EMBL" id="BAABUJ010000038">
    <property type="protein sequence ID" value="GAA5804790.1"/>
    <property type="molecule type" value="Genomic_DNA"/>
</dbReference>